<evidence type="ECO:0000256" key="3">
    <source>
        <dbReference type="ARBA" id="ARBA00022490"/>
    </source>
</evidence>
<evidence type="ECO:0000313" key="9">
    <source>
        <dbReference type="EMBL" id="KAH8099426.1"/>
    </source>
</evidence>
<dbReference type="SMART" id="SM00226">
    <property type="entry name" value="LMWPc"/>
    <property type="match status" value="1"/>
</dbReference>
<evidence type="ECO:0000256" key="2">
    <source>
        <dbReference type="ARBA" id="ARBA00011063"/>
    </source>
</evidence>
<evidence type="ECO:0000256" key="7">
    <source>
        <dbReference type="PIRSR" id="PIRSR617867-1"/>
    </source>
</evidence>
<evidence type="ECO:0000313" key="10">
    <source>
        <dbReference type="Proteomes" id="UP000813824"/>
    </source>
</evidence>
<evidence type="ECO:0000259" key="8">
    <source>
        <dbReference type="SMART" id="SM00226"/>
    </source>
</evidence>
<comment type="caution">
    <text evidence="9">The sequence shown here is derived from an EMBL/GenBank/DDBJ whole genome shotgun (WGS) entry which is preliminary data.</text>
</comment>
<evidence type="ECO:0000256" key="4">
    <source>
        <dbReference type="ARBA" id="ARBA00022801"/>
    </source>
</evidence>
<comment type="catalytic activity">
    <reaction evidence="6">
        <text>O-phospho-L-tyrosyl-[protein] + H2O = L-tyrosyl-[protein] + phosphate</text>
        <dbReference type="Rhea" id="RHEA:10684"/>
        <dbReference type="Rhea" id="RHEA-COMP:10136"/>
        <dbReference type="Rhea" id="RHEA-COMP:20101"/>
        <dbReference type="ChEBI" id="CHEBI:15377"/>
        <dbReference type="ChEBI" id="CHEBI:43474"/>
        <dbReference type="ChEBI" id="CHEBI:46858"/>
        <dbReference type="ChEBI" id="CHEBI:61978"/>
        <dbReference type="EC" id="3.1.3.48"/>
    </reaction>
</comment>
<dbReference type="InterPro" id="IPR023485">
    <property type="entry name" value="Ptyr_pPase"/>
</dbReference>
<proteinExistence type="inferred from homology"/>
<dbReference type="InterPro" id="IPR017867">
    <property type="entry name" value="Tyr_phospatase_low_mol_wt"/>
</dbReference>
<evidence type="ECO:0000256" key="1">
    <source>
        <dbReference type="ARBA" id="ARBA00004496"/>
    </source>
</evidence>
<dbReference type="InterPro" id="IPR050438">
    <property type="entry name" value="LMW_PTPase"/>
</dbReference>
<feature type="domain" description="Phosphotyrosine protein phosphatase I" evidence="8">
    <location>
        <begin position="3"/>
        <end position="146"/>
    </location>
</feature>
<dbReference type="FunFam" id="3.40.50.2300:FF:000105">
    <property type="entry name" value="Low molecular weight phosphotyrosine protein"/>
    <property type="match status" value="1"/>
</dbReference>
<dbReference type="PANTHER" id="PTHR11717">
    <property type="entry name" value="LOW MOLECULAR WEIGHT PROTEIN TYROSINE PHOSPHATASE"/>
    <property type="match status" value="1"/>
</dbReference>
<dbReference type="PANTHER" id="PTHR11717:SF7">
    <property type="entry name" value="LOW MOLECULAR WEIGHT PHOSPHOTYROSINE PROTEIN PHOSPHATASE"/>
    <property type="match status" value="1"/>
</dbReference>
<accession>A0A8K0UL97</accession>
<feature type="active site" description="Proton donor" evidence="7">
    <location>
        <position position="120"/>
    </location>
</feature>
<dbReference type="InterPro" id="IPR036196">
    <property type="entry name" value="Ptyr_pPase_sf"/>
</dbReference>
<dbReference type="Gene3D" id="3.40.50.2300">
    <property type="match status" value="1"/>
</dbReference>
<dbReference type="OrthoDB" id="3388at2759"/>
<dbReference type="Pfam" id="PF01451">
    <property type="entry name" value="LMWPc"/>
    <property type="match status" value="1"/>
</dbReference>
<organism evidence="9 10">
    <name type="scientific">Cristinia sonorae</name>
    <dbReference type="NCBI Taxonomy" id="1940300"/>
    <lineage>
        <taxon>Eukaryota</taxon>
        <taxon>Fungi</taxon>
        <taxon>Dikarya</taxon>
        <taxon>Basidiomycota</taxon>
        <taxon>Agaricomycotina</taxon>
        <taxon>Agaricomycetes</taxon>
        <taxon>Agaricomycetidae</taxon>
        <taxon>Agaricales</taxon>
        <taxon>Pleurotineae</taxon>
        <taxon>Stephanosporaceae</taxon>
        <taxon>Cristinia</taxon>
    </lineage>
</organism>
<dbReference type="GO" id="GO:0004725">
    <property type="term" value="F:protein tyrosine phosphatase activity"/>
    <property type="evidence" value="ECO:0007669"/>
    <property type="project" value="UniProtKB-EC"/>
</dbReference>
<protein>
    <submittedName>
        <fullName evidence="9">Phosphotyrosine protein phosphatase</fullName>
    </submittedName>
</protein>
<comment type="similarity">
    <text evidence="2">Belongs to the low molecular weight phosphotyrosine protein phosphatase family.</text>
</comment>
<reference evidence="9" key="1">
    <citation type="journal article" date="2021" name="New Phytol.">
        <title>Evolutionary innovations through gain and loss of genes in the ectomycorrhizal Boletales.</title>
        <authorList>
            <person name="Wu G."/>
            <person name="Miyauchi S."/>
            <person name="Morin E."/>
            <person name="Kuo A."/>
            <person name="Drula E."/>
            <person name="Varga T."/>
            <person name="Kohler A."/>
            <person name="Feng B."/>
            <person name="Cao Y."/>
            <person name="Lipzen A."/>
            <person name="Daum C."/>
            <person name="Hundley H."/>
            <person name="Pangilinan J."/>
            <person name="Johnson J."/>
            <person name="Barry K."/>
            <person name="LaButti K."/>
            <person name="Ng V."/>
            <person name="Ahrendt S."/>
            <person name="Min B."/>
            <person name="Choi I.G."/>
            <person name="Park H."/>
            <person name="Plett J.M."/>
            <person name="Magnuson J."/>
            <person name="Spatafora J.W."/>
            <person name="Nagy L.G."/>
            <person name="Henrissat B."/>
            <person name="Grigoriev I.V."/>
            <person name="Yang Z.L."/>
            <person name="Xu J."/>
            <person name="Martin F.M."/>
        </authorList>
    </citation>
    <scope>NUCLEOTIDE SEQUENCE</scope>
    <source>
        <strain evidence="9">KKN 215</strain>
    </source>
</reference>
<keyword evidence="3" id="KW-0963">Cytoplasm</keyword>
<gene>
    <name evidence="9" type="ORF">BXZ70DRAFT_1009235</name>
</gene>
<sequence length="164" mass="17959">MAPSALVVCLGNICRSPMGEAVLQHVAKQRGIDMVVDSAGTAGYHVGEEPDERTVATCRKYGVPIDSLARQVSAEDFRRFTHILASDENNLRNLERMKPKDATAEVRLFGSYDDGKAIADPYYGGIGGFERCYQQCVRYSNAFLDEVVGKESKASDDTQQSSSL</sequence>
<name>A0A8K0UL97_9AGAR</name>
<dbReference type="SUPFAM" id="SSF52788">
    <property type="entry name" value="Phosphotyrosine protein phosphatases I"/>
    <property type="match status" value="1"/>
</dbReference>
<comment type="subcellular location">
    <subcellularLocation>
        <location evidence="1">Cytoplasm</location>
    </subcellularLocation>
</comment>
<feature type="active site" evidence="7">
    <location>
        <position position="15"/>
    </location>
</feature>
<dbReference type="PRINTS" id="PR00719">
    <property type="entry name" value="LMWPTPASE"/>
</dbReference>
<evidence type="ECO:0000256" key="5">
    <source>
        <dbReference type="ARBA" id="ARBA00022912"/>
    </source>
</evidence>
<feature type="active site" description="Nucleophile" evidence="7">
    <location>
        <position position="9"/>
    </location>
</feature>
<keyword evidence="5" id="KW-0904">Protein phosphatase</keyword>
<dbReference type="CDD" id="cd16343">
    <property type="entry name" value="LMWPTP"/>
    <property type="match status" value="1"/>
</dbReference>
<dbReference type="AlphaFoldDB" id="A0A8K0UL97"/>
<dbReference type="EMBL" id="JAEVFJ010000020">
    <property type="protein sequence ID" value="KAH8099426.1"/>
    <property type="molecule type" value="Genomic_DNA"/>
</dbReference>
<keyword evidence="10" id="KW-1185">Reference proteome</keyword>
<evidence type="ECO:0000256" key="6">
    <source>
        <dbReference type="ARBA" id="ARBA00051722"/>
    </source>
</evidence>
<dbReference type="Proteomes" id="UP000813824">
    <property type="component" value="Unassembled WGS sequence"/>
</dbReference>
<dbReference type="GO" id="GO:0005737">
    <property type="term" value="C:cytoplasm"/>
    <property type="evidence" value="ECO:0007669"/>
    <property type="project" value="UniProtKB-SubCell"/>
</dbReference>
<keyword evidence="4" id="KW-0378">Hydrolase</keyword>